<proteinExistence type="inferred from homology"/>
<evidence type="ECO:0000313" key="5">
    <source>
        <dbReference type="Proteomes" id="UP001303373"/>
    </source>
</evidence>
<dbReference type="InterPro" id="IPR036249">
    <property type="entry name" value="Thioredoxin-like_sf"/>
</dbReference>
<dbReference type="GO" id="GO:0034599">
    <property type="term" value="P:cellular response to oxidative stress"/>
    <property type="evidence" value="ECO:0007669"/>
    <property type="project" value="TreeGrafter"/>
</dbReference>
<dbReference type="InterPro" id="IPR002109">
    <property type="entry name" value="Glutaredoxin"/>
</dbReference>
<protein>
    <recommendedName>
        <fullName evidence="3">Glutaredoxin domain-containing protein</fullName>
    </recommendedName>
</protein>
<evidence type="ECO:0000313" key="4">
    <source>
        <dbReference type="EMBL" id="WPG99646.1"/>
    </source>
</evidence>
<dbReference type="GO" id="GO:0004362">
    <property type="term" value="F:glutathione-disulfide reductase (NADPH) activity"/>
    <property type="evidence" value="ECO:0007669"/>
    <property type="project" value="UniProtKB-ARBA"/>
</dbReference>
<sequence length="288" mass="31527">MPSSRRLRVVAIGAFLAVLTLLYVTTGARNTYNSQFYTSTVDAINSRHDAEARQNLMAEEKQRLDRVERVQKEHDAAVSKGAVAAAEHTGTAHADPKVDQQKPLEADPTPSEKSIAGRKKMKDERIVGTKPEKDGDDGVAKVGNVQPKASSAQKADTDAESEEEREVEGVINDILKKGPIIIFSKSYCPHSKKAKHILLDMYTINPHPYVVELDEHELGPALQNSLFKTTGRKTVPNVLINGKSIGGGDDIAALHRDGKLIDTVTSMAGKRITEIKANEPTDRNQLKF</sequence>
<feature type="compositionally biased region" description="Basic and acidic residues" evidence="2">
    <location>
        <begin position="121"/>
        <end position="139"/>
    </location>
</feature>
<accession>A0AAQ3M278</accession>
<dbReference type="AlphaFoldDB" id="A0AAQ3M278"/>
<dbReference type="Gene3D" id="3.40.30.10">
    <property type="entry name" value="Glutaredoxin"/>
    <property type="match status" value="1"/>
</dbReference>
<evidence type="ECO:0000256" key="2">
    <source>
        <dbReference type="SAM" id="MobiDB-lite"/>
    </source>
</evidence>
<name>A0AAQ3M278_9PEZI</name>
<feature type="region of interest" description="Disordered" evidence="2">
    <location>
        <begin position="72"/>
        <end position="166"/>
    </location>
</feature>
<dbReference type="Pfam" id="PF00462">
    <property type="entry name" value="Glutaredoxin"/>
    <property type="match status" value="1"/>
</dbReference>
<dbReference type="CDD" id="cd03419">
    <property type="entry name" value="GRX_GRXh_1_2_like"/>
    <property type="match status" value="1"/>
</dbReference>
<dbReference type="Proteomes" id="UP001303373">
    <property type="component" value="Chromosome 3"/>
</dbReference>
<comment type="similarity">
    <text evidence="1">Belongs to the glutaredoxin family. Monothiol subfamily.</text>
</comment>
<organism evidence="4 5">
    <name type="scientific">Acrodontium crateriforme</name>
    <dbReference type="NCBI Taxonomy" id="150365"/>
    <lineage>
        <taxon>Eukaryota</taxon>
        <taxon>Fungi</taxon>
        <taxon>Dikarya</taxon>
        <taxon>Ascomycota</taxon>
        <taxon>Pezizomycotina</taxon>
        <taxon>Dothideomycetes</taxon>
        <taxon>Dothideomycetidae</taxon>
        <taxon>Mycosphaerellales</taxon>
        <taxon>Teratosphaeriaceae</taxon>
        <taxon>Acrodontium</taxon>
    </lineage>
</organism>
<dbReference type="FunFam" id="3.40.30.10:FF:000093">
    <property type="entry name" value="Glutaredoxin 2"/>
    <property type="match status" value="1"/>
</dbReference>
<dbReference type="SUPFAM" id="SSF52833">
    <property type="entry name" value="Thioredoxin-like"/>
    <property type="match status" value="1"/>
</dbReference>
<feature type="domain" description="Glutaredoxin" evidence="3">
    <location>
        <begin position="180"/>
        <end position="245"/>
    </location>
</feature>
<reference evidence="4 5" key="1">
    <citation type="submission" date="2023-11" db="EMBL/GenBank/DDBJ databases">
        <title>An acidophilic fungus is an integral part of prey digestion in a carnivorous sundew plant.</title>
        <authorList>
            <person name="Tsai I.J."/>
        </authorList>
    </citation>
    <scope>NUCLEOTIDE SEQUENCE [LARGE SCALE GENOMIC DNA]</scope>
    <source>
        <strain evidence="4">169a</strain>
    </source>
</reference>
<dbReference type="InterPro" id="IPR011899">
    <property type="entry name" value="Glutaredoxin_euk/vir"/>
</dbReference>
<evidence type="ECO:0000256" key="1">
    <source>
        <dbReference type="ARBA" id="ARBA00009630"/>
    </source>
</evidence>
<keyword evidence="5" id="KW-1185">Reference proteome</keyword>
<dbReference type="EMBL" id="CP138582">
    <property type="protein sequence ID" value="WPG99646.1"/>
    <property type="molecule type" value="Genomic_DNA"/>
</dbReference>
<evidence type="ECO:0000259" key="3">
    <source>
        <dbReference type="Pfam" id="PF00462"/>
    </source>
</evidence>
<dbReference type="PROSITE" id="PS51354">
    <property type="entry name" value="GLUTAREDOXIN_2"/>
    <property type="match status" value="1"/>
</dbReference>
<dbReference type="PRINTS" id="PR00160">
    <property type="entry name" value="GLUTAREDOXIN"/>
</dbReference>
<gene>
    <name evidence="4" type="ORF">R9X50_00246500</name>
</gene>
<dbReference type="GO" id="GO:0000324">
    <property type="term" value="C:fungal-type vacuole"/>
    <property type="evidence" value="ECO:0007669"/>
    <property type="project" value="TreeGrafter"/>
</dbReference>
<feature type="compositionally biased region" description="Basic and acidic residues" evidence="2">
    <location>
        <begin position="94"/>
        <end position="105"/>
    </location>
</feature>
<dbReference type="GO" id="GO:0005801">
    <property type="term" value="C:cis-Golgi network"/>
    <property type="evidence" value="ECO:0007669"/>
    <property type="project" value="UniProtKB-ARBA"/>
</dbReference>
<dbReference type="NCBIfam" id="TIGR02180">
    <property type="entry name" value="GRX_euk"/>
    <property type="match status" value="1"/>
</dbReference>
<dbReference type="PANTHER" id="PTHR45694">
    <property type="entry name" value="GLUTAREDOXIN 2"/>
    <property type="match status" value="1"/>
</dbReference>
<dbReference type="InterPro" id="IPR014025">
    <property type="entry name" value="Glutaredoxin_subgr"/>
</dbReference>
<dbReference type="PANTHER" id="PTHR45694:SF5">
    <property type="entry name" value="GLUTAREDOXIN 2"/>
    <property type="match status" value="1"/>
</dbReference>
<dbReference type="GO" id="GO:0005796">
    <property type="term" value="C:Golgi lumen"/>
    <property type="evidence" value="ECO:0007669"/>
    <property type="project" value="TreeGrafter"/>
</dbReference>